<evidence type="ECO:0000313" key="2">
    <source>
        <dbReference type="Proteomes" id="UP000001025"/>
    </source>
</evidence>
<protein>
    <submittedName>
        <fullName evidence="1">Uncharacterized protein</fullName>
    </submittedName>
</protein>
<dbReference type="EMBL" id="BX294137">
    <property type="protein sequence ID" value="CAD72595.1"/>
    <property type="molecule type" value="Genomic_DNA"/>
</dbReference>
<reference evidence="1 2" key="1">
    <citation type="journal article" date="2003" name="Proc. Natl. Acad. Sci. U.S.A.">
        <title>Complete genome sequence of the marine planctomycete Pirellula sp. strain 1.</title>
        <authorList>
            <person name="Gloeckner F.O."/>
            <person name="Kube M."/>
            <person name="Bauer M."/>
            <person name="Teeling H."/>
            <person name="Lombardot T."/>
            <person name="Ludwig W."/>
            <person name="Gade D."/>
            <person name="Beck A."/>
            <person name="Borzym K."/>
            <person name="Heitmann K."/>
            <person name="Rabus R."/>
            <person name="Schlesner H."/>
            <person name="Amann R."/>
            <person name="Reinhardt R."/>
        </authorList>
    </citation>
    <scope>NUCLEOTIDE SEQUENCE [LARGE SCALE GENOMIC DNA]</scope>
    <source>
        <strain evidence="2">DSM 10527 / NCIMB 13988 / SH1</strain>
    </source>
</reference>
<evidence type="ECO:0000313" key="1">
    <source>
        <dbReference type="EMBL" id="CAD72595.1"/>
    </source>
</evidence>
<proteinExistence type="predicted"/>
<name>Q7UVX6_RHOBA</name>
<dbReference type="EnsemblBacteria" id="CAD72595">
    <property type="protein sequence ID" value="CAD72595"/>
    <property type="gene ID" value="RB2378"/>
</dbReference>
<dbReference type="STRING" id="243090.RB2378"/>
<dbReference type="Proteomes" id="UP000001025">
    <property type="component" value="Chromosome"/>
</dbReference>
<accession>Q7UVX6</accession>
<organism evidence="1 2">
    <name type="scientific">Rhodopirellula baltica (strain DSM 10527 / NCIMB 13988 / SH1)</name>
    <dbReference type="NCBI Taxonomy" id="243090"/>
    <lineage>
        <taxon>Bacteria</taxon>
        <taxon>Pseudomonadati</taxon>
        <taxon>Planctomycetota</taxon>
        <taxon>Planctomycetia</taxon>
        <taxon>Pirellulales</taxon>
        <taxon>Pirellulaceae</taxon>
        <taxon>Rhodopirellula</taxon>
    </lineage>
</organism>
<gene>
    <name evidence="1" type="ordered locus">RB2378</name>
</gene>
<dbReference type="KEGG" id="rba:RB2378"/>
<dbReference type="AlphaFoldDB" id="Q7UVX6"/>
<dbReference type="InParanoid" id="Q7UVX6"/>
<sequence length="68" mass="7619">MASVYRTPSFVDMVVNTEAIDGIAAPKEGEWLFVSLASRERCERSSGSYRFARFVAARAQKPPPPRAW</sequence>
<dbReference type="HOGENOM" id="CLU_2791191_0_0_0"/>
<keyword evidence="2" id="KW-1185">Reference proteome</keyword>